<dbReference type="AlphaFoldDB" id="A8I9P0"/>
<dbReference type="SUPFAM" id="SSF81901">
    <property type="entry name" value="HCP-like"/>
    <property type="match status" value="1"/>
</dbReference>
<evidence type="ECO:0000313" key="4">
    <source>
        <dbReference type="Proteomes" id="UP000000270"/>
    </source>
</evidence>
<reference evidence="4" key="2">
    <citation type="submission" date="2007-04" db="EMBL/GenBank/DDBJ databases">
        <title>Complete genome sequence of the nitrogen-fixing bacterium Azorhizobium caulinodans ORS571.</title>
        <authorList>
            <person name="Lee K.B."/>
            <person name="Backer P.D."/>
            <person name="Aono T."/>
            <person name="Liu C.T."/>
            <person name="Suzuki S."/>
            <person name="Suzuki T."/>
            <person name="Kaneko T."/>
            <person name="Yamada M."/>
            <person name="Tabata S."/>
            <person name="Kupfer D.M."/>
            <person name="Najar F.Z."/>
            <person name="Wiley G.B."/>
            <person name="Roe B."/>
            <person name="Binnewies T."/>
            <person name="Ussery D."/>
            <person name="Vereecke D."/>
            <person name="Gevers D."/>
            <person name="Holsters M."/>
            <person name="Oyaizu H."/>
        </authorList>
    </citation>
    <scope>NUCLEOTIDE SEQUENCE [LARGE SCALE GENOMIC DNA]</scope>
    <source>
        <strain evidence="4">ATCC 43989 / DSM 5975 / JCM 20966 / LMG 6465 / NBRC 14845 / NCIMB 13405 / ORS 571</strain>
    </source>
</reference>
<dbReference type="HOGENOM" id="CLU_067747_0_0_5"/>
<reference evidence="3 4" key="1">
    <citation type="journal article" date="2007" name="Appl. Environ. Microbiol.">
        <title>Rhizobial factors required for stem nodule maturation and maintenance in Sesbania rostrata-Azorhizobium caulinodans ORS571 symbiosis.</title>
        <authorList>
            <person name="Suzuki S."/>
            <person name="Aono T."/>
            <person name="Lee KB."/>
            <person name="Suzuki T."/>
            <person name="Liu CT."/>
            <person name="Miwa H."/>
            <person name="Wakao S."/>
            <person name="Iki T."/>
            <person name="Oyaizu H."/>
        </authorList>
    </citation>
    <scope>NUCLEOTIDE SEQUENCE [LARGE SCALE GENOMIC DNA]</scope>
    <source>
        <strain evidence="4">ATCC 43989 / DSM 5975 / JCM 20966 / LMG 6465 / NBRC 14845 / NCIMB 13405 / ORS 571</strain>
    </source>
</reference>
<dbReference type="SMART" id="SM00671">
    <property type="entry name" value="SEL1"/>
    <property type="match status" value="4"/>
</dbReference>
<dbReference type="eggNOG" id="COG0790">
    <property type="taxonomic scope" value="Bacteria"/>
</dbReference>
<reference evidence="3 4" key="4">
    <citation type="journal article" date="2009" name="Appl. Environ. Microbiol.">
        <title>Comparative genome-wide transcriptional profiling of Azorhizobium caulinodans ORS571 grown under free-living and symbiotic conditions.</title>
        <authorList>
            <person name="Tsukada S."/>
            <person name="Aono T."/>
            <person name="Akiba N."/>
            <person name="Lee KB."/>
            <person name="Liu CT."/>
            <person name="Toyazaki H."/>
            <person name="Oyaizu H."/>
        </authorList>
    </citation>
    <scope>NUCLEOTIDE SEQUENCE [LARGE SCALE GENOMIC DNA]</scope>
    <source>
        <strain evidence="4">ATCC 43989 / DSM 5975 / JCM 20966 / LMG 6465 / NBRC 14845 / NCIMB 13405 / ORS 571</strain>
    </source>
</reference>
<dbReference type="InterPro" id="IPR050767">
    <property type="entry name" value="Sel1_AlgK"/>
</dbReference>
<dbReference type="EMBL" id="AP009384">
    <property type="protein sequence ID" value="BAF88812.1"/>
    <property type="molecule type" value="Genomic_DNA"/>
</dbReference>
<feature type="compositionally biased region" description="Pro residues" evidence="1">
    <location>
        <begin position="99"/>
        <end position="117"/>
    </location>
</feature>
<evidence type="ECO:0000256" key="2">
    <source>
        <dbReference type="SAM" id="Phobius"/>
    </source>
</evidence>
<reference evidence="3 4" key="3">
    <citation type="journal article" date="2008" name="BMC Genomics">
        <title>The genome of the versatile nitrogen fixer Azorhizobium caulinodans ORS571.</title>
        <authorList>
            <person name="Lee KB."/>
            <person name="Backer P.D."/>
            <person name="Aono T."/>
            <person name="Liu CT."/>
            <person name="Suzuki S."/>
            <person name="Suzuki T."/>
            <person name="Kaneko T."/>
            <person name="Yamada M."/>
            <person name="Tabata S."/>
            <person name="Kupfer D.M."/>
            <person name="Najar F.Z."/>
            <person name="Wiley G.B."/>
            <person name="Roe B."/>
            <person name="Binnewies T.T."/>
            <person name="Ussery D.W."/>
            <person name="D'Haeze W."/>
            <person name="Herder J.D."/>
            <person name="Gevers D."/>
            <person name="Vereecke D."/>
            <person name="Holsters M."/>
            <person name="Oyaizu H."/>
        </authorList>
    </citation>
    <scope>NUCLEOTIDE SEQUENCE [LARGE SCALE GENOMIC DNA]</scope>
    <source>
        <strain evidence="4">ATCC 43989 / DSM 5975 / JCM 20966 / LMG 6465 / NBRC 14845 / NCIMB 13405 / ORS 571</strain>
    </source>
</reference>
<keyword evidence="2" id="KW-0472">Membrane</keyword>
<evidence type="ECO:0000256" key="1">
    <source>
        <dbReference type="SAM" id="MobiDB-lite"/>
    </source>
</evidence>
<dbReference type="InterPro" id="IPR006597">
    <property type="entry name" value="Sel1-like"/>
</dbReference>
<keyword evidence="2" id="KW-0812">Transmembrane</keyword>
<dbReference type="Gene3D" id="1.25.40.10">
    <property type="entry name" value="Tetratricopeptide repeat domain"/>
    <property type="match status" value="2"/>
</dbReference>
<accession>A8I9P0</accession>
<reference evidence="3 4" key="5">
    <citation type="journal article" date="2010" name="Appl. Environ. Microbiol.">
        <title>phrR-like gene praR of Azorhizobium caulinodans ORS571 is essential for symbiosis with Sesbania rostrata and is involved in expression of reb genes.</title>
        <authorList>
            <person name="Akiba N."/>
            <person name="Aono T."/>
            <person name="Toyazaki H."/>
            <person name="Sato S."/>
            <person name="Oyaizu H."/>
        </authorList>
    </citation>
    <scope>NUCLEOTIDE SEQUENCE [LARGE SCALE GENOMIC DNA]</scope>
    <source>
        <strain evidence="4">ATCC 43989 / DSM 5975 / JCM 20966 / LMG 6465 / NBRC 14845 / NCIMB 13405 / ORS 571</strain>
    </source>
</reference>
<dbReference type="InterPro" id="IPR011990">
    <property type="entry name" value="TPR-like_helical_dom_sf"/>
</dbReference>
<dbReference type="KEGG" id="azc:AZC_2814"/>
<sequence>MFGCGADQGRDEWGDRPLCQGESLARPWRGPDLARSGGHAFRIMNVVDHSIGTNGGLGRHGLRRTAWGIVAGLCLLVAGAVSPALAFDGNTDGSGPAGLAPPPGLTPPGSLPLPPGARPVDEAFRSGAQALRLGQTAKGVDALRYAADQGHPAAQWKLGRMYADGDGVKRDDAKAFEYFSRIANLHAEDYPGTPQARFAASAFVALGSYYLVGIPNTAVRRDPARARDMFSYAASYFGDPDAQFRLGKMYLDGTGMSRDPRQAARWLILSAQKGQYEAQALLGQLLFRGDEGIPRQGARGLMWLTLARDGAAGPGDKWVVDLYEDAFSEATEDERAVALKYLEQWLKTAQR</sequence>
<feature type="region of interest" description="Disordered" evidence="1">
    <location>
        <begin position="93"/>
        <end position="117"/>
    </location>
</feature>
<dbReference type="Pfam" id="PF08238">
    <property type="entry name" value="Sel1"/>
    <property type="match status" value="4"/>
</dbReference>
<name>A8I9P0_AZOC5</name>
<feature type="transmembrane region" description="Helical" evidence="2">
    <location>
        <begin position="198"/>
        <end position="219"/>
    </location>
</feature>
<evidence type="ECO:0000313" key="3">
    <source>
        <dbReference type="EMBL" id="BAF88812.1"/>
    </source>
</evidence>
<gene>
    <name evidence="3" type="ordered locus">AZC_2814</name>
</gene>
<organism evidence="3 4">
    <name type="scientific">Azorhizobium caulinodans (strain ATCC 43989 / DSM 5975 / JCM 20966 / LMG 6465 / NBRC 14845 / NCIMB 13405 / ORS 571)</name>
    <dbReference type="NCBI Taxonomy" id="438753"/>
    <lineage>
        <taxon>Bacteria</taxon>
        <taxon>Pseudomonadati</taxon>
        <taxon>Pseudomonadota</taxon>
        <taxon>Alphaproteobacteria</taxon>
        <taxon>Hyphomicrobiales</taxon>
        <taxon>Xanthobacteraceae</taxon>
        <taxon>Azorhizobium</taxon>
    </lineage>
</organism>
<keyword evidence="2" id="KW-1133">Transmembrane helix</keyword>
<dbReference type="STRING" id="438753.AZC_2814"/>
<reference evidence="3 4" key="6">
    <citation type="journal article" date="2011" name="Appl. Environ. Microbiol.">
        <title>Involvement of the azorhizobial chromosome partition gene (parA) in the onset of bacteroid differentiation during Sesbania rostrata stem nodule development.</title>
        <authorList>
            <person name="Liu CT."/>
            <person name="Lee KB."/>
            <person name="Wang YS."/>
            <person name="Peng MH."/>
            <person name="Lee KT."/>
            <person name="Suzuki S."/>
            <person name="Suzuki T."/>
            <person name="Oyaizu H."/>
        </authorList>
    </citation>
    <scope>NUCLEOTIDE SEQUENCE [LARGE SCALE GENOMIC DNA]</scope>
    <source>
        <strain evidence="4">ATCC 43989 / DSM 5975 / JCM 20966 / LMG 6465 / NBRC 14845 / NCIMB 13405 / ORS 571</strain>
    </source>
</reference>
<keyword evidence="4" id="KW-1185">Reference proteome</keyword>
<proteinExistence type="predicted"/>
<dbReference type="Proteomes" id="UP000000270">
    <property type="component" value="Chromosome"/>
</dbReference>
<feature type="transmembrane region" description="Helical" evidence="2">
    <location>
        <begin position="66"/>
        <end position="87"/>
    </location>
</feature>
<dbReference type="PANTHER" id="PTHR11102">
    <property type="entry name" value="SEL-1-LIKE PROTEIN"/>
    <property type="match status" value="1"/>
</dbReference>
<dbReference type="PANTHER" id="PTHR11102:SF160">
    <property type="entry name" value="ERAD-ASSOCIATED E3 UBIQUITIN-PROTEIN LIGASE COMPONENT HRD3"/>
    <property type="match status" value="1"/>
</dbReference>
<protein>
    <submittedName>
        <fullName evidence="3">Putative exopolysaccharide regulatory protein</fullName>
    </submittedName>
</protein>